<dbReference type="EMBL" id="KQ483509">
    <property type="protein sequence ID" value="KYP48093.1"/>
    <property type="molecule type" value="Genomic_DNA"/>
</dbReference>
<reference evidence="2" key="1">
    <citation type="journal article" date="2012" name="Nat. Biotechnol.">
        <title>Draft genome sequence of pigeonpea (Cajanus cajan), an orphan legume crop of resource-poor farmers.</title>
        <authorList>
            <person name="Varshney R.K."/>
            <person name="Chen W."/>
            <person name="Li Y."/>
            <person name="Bharti A.K."/>
            <person name="Saxena R.K."/>
            <person name="Schlueter J.A."/>
            <person name="Donoghue M.T."/>
            <person name="Azam S."/>
            <person name="Fan G."/>
            <person name="Whaley A.M."/>
            <person name="Farmer A.D."/>
            <person name="Sheridan J."/>
            <person name="Iwata A."/>
            <person name="Tuteja R."/>
            <person name="Penmetsa R.V."/>
            <person name="Wu W."/>
            <person name="Upadhyaya H.D."/>
            <person name="Yang S.P."/>
            <person name="Shah T."/>
            <person name="Saxena K.B."/>
            <person name="Michael T."/>
            <person name="McCombie W.R."/>
            <person name="Yang B."/>
            <person name="Zhang G."/>
            <person name="Yang H."/>
            <person name="Wang J."/>
            <person name="Spillane C."/>
            <person name="Cook D.R."/>
            <person name="May G.D."/>
            <person name="Xu X."/>
            <person name="Jackson S.A."/>
        </authorList>
    </citation>
    <scope>NUCLEOTIDE SEQUENCE [LARGE SCALE GENOMIC DNA]</scope>
</reference>
<gene>
    <name evidence="2" type="ORF">KK1_030288</name>
</gene>
<dbReference type="InterPro" id="IPR000477">
    <property type="entry name" value="RT_dom"/>
</dbReference>
<dbReference type="PANTHER" id="PTHR33116">
    <property type="entry name" value="REVERSE TRANSCRIPTASE ZINC-BINDING DOMAIN-CONTAINING PROTEIN-RELATED-RELATED"/>
    <property type="match status" value="1"/>
</dbReference>
<evidence type="ECO:0000313" key="3">
    <source>
        <dbReference type="Proteomes" id="UP000075243"/>
    </source>
</evidence>
<dbReference type="InterPro" id="IPR043502">
    <property type="entry name" value="DNA/RNA_pol_sf"/>
</dbReference>
<dbReference type="PANTHER" id="PTHR33116:SF86">
    <property type="entry name" value="REVERSE TRANSCRIPTASE DOMAIN-CONTAINING PROTEIN"/>
    <property type="match status" value="1"/>
</dbReference>
<dbReference type="Pfam" id="PF13966">
    <property type="entry name" value="zf-RVT"/>
    <property type="match status" value="1"/>
</dbReference>
<evidence type="ECO:0000259" key="1">
    <source>
        <dbReference type="PROSITE" id="PS50878"/>
    </source>
</evidence>
<dbReference type="CDD" id="cd01650">
    <property type="entry name" value="RT_nLTR_like"/>
    <property type="match status" value="1"/>
</dbReference>
<dbReference type="Gramene" id="C.cajan_26747.t">
    <property type="protein sequence ID" value="C.cajan_26747.t"/>
    <property type="gene ID" value="C.cajan_26747"/>
</dbReference>
<organism evidence="2 3">
    <name type="scientific">Cajanus cajan</name>
    <name type="common">Pigeon pea</name>
    <name type="synonym">Cajanus indicus</name>
    <dbReference type="NCBI Taxonomy" id="3821"/>
    <lineage>
        <taxon>Eukaryota</taxon>
        <taxon>Viridiplantae</taxon>
        <taxon>Streptophyta</taxon>
        <taxon>Embryophyta</taxon>
        <taxon>Tracheophyta</taxon>
        <taxon>Spermatophyta</taxon>
        <taxon>Magnoliopsida</taxon>
        <taxon>eudicotyledons</taxon>
        <taxon>Gunneridae</taxon>
        <taxon>Pentapetalae</taxon>
        <taxon>rosids</taxon>
        <taxon>fabids</taxon>
        <taxon>Fabales</taxon>
        <taxon>Fabaceae</taxon>
        <taxon>Papilionoideae</taxon>
        <taxon>50 kb inversion clade</taxon>
        <taxon>NPAAA clade</taxon>
        <taxon>indigoferoid/millettioid clade</taxon>
        <taxon>Phaseoleae</taxon>
        <taxon>Cajanus</taxon>
    </lineage>
</organism>
<dbReference type="Pfam" id="PF00078">
    <property type="entry name" value="RVT_1"/>
    <property type="match status" value="1"/>
</dbReference>
<dbReference type="Proteomes" id="UP000075243">
    <property type="component" value="Unassembled WGS sequence"/>
</dbReference>
<protein>
    <submittedName>
        <fullName evidence="2">Transposon TX1 uncharacterized</fullName>
    </submittedName>
</protein>
<name>A0A151RZU8_CAJCA</name>
<evidence type="ECO:0000313" key="2">
    <source>
        <dbReference type="EMBL" id="KYP48093.1"/>
    </source>
</evidence>
<dbReference type="STRING" id="3821.A0A151RZU8"/>
<dbReference type="PROSITE" id="PS50878">
    <property type="entry name" value="RT_POL"/>
    <property type="match status" value="1"/>
</dbReference>
<dbReference type="OMA" id="EDINWRR"/>
<feature type="domain" description="Reverse transcriptase" evidence="1">
    <location>
        <begin position="161"/>
        <end position="448"/>
    </location>
</feature>
<dbReference type="SUPFAM" id="SSF56672">
    <property type="entry name" value="DNA/RNA polymerases"/>
    <property type="match status" value="1"/>
</dbReference>
<proteinExistence type="predicted"/>
<accession>A0A151RZU8</accession>
<dbReference type="InterPro" id="IPR026960">
    <property type="entry name" value="RVT-Znf"/>
</dbReference>
<dbReference type="AlphaFoldDB" id="A0A151RZU8"/>
<sequence>MQLRDKSDATSNATFLEIQDKLNTLILHEEAFWKQRAKVHWLKEGDSNSKFFHATASTRRKHNYIQSIINEEGQTITNQNDIEIAAHQYFETLFRIINHIPTKITEEENNKLLNPFSLEEFRVALFSMHGDKSPGPDGLNPGFYKRFWYLLGPEIYHASNQWLEQGSFPPQLNDTNIVLIPKIDHPTFYVVVSQLLFLNKSAFVKDKSILDNVLVAMETLHHMKCKTKGKVGEMALKIDFNKAFDRVSWSYLQALMLKMGFHSRWVHWMSLCMSSAQSQIIINGEETKPVNPQRGIRQGDPLSPYLFILCTEGLSTLLKRCCGCGDLHGIKFCRGAPEITHHLLFADDCFLFSKATPRDCSKLREILDLYERASGQSINFQKSEIFYSRNTPNSIRISINSELHITEIIGTDKYLGLPSMIGRKKKALFNQIKDRIWKRIQSWKGKHLSKAGREVLIKSVAQSIPTYCMGVFLIPTYLGEEIQRMLKSFWWGSNKKRNKGIHWLNWEKLSMRKEYGGMGFRHIYGFNLAMLGKLGHNPSYVWRSIHASQVVVKGGLRWCIGNGRSLKVWHDPWLRNPTNSYVATPIPEGHENLTVAELIDMNERKWNQDLLSTLFGTEDIRDICSIPLLNLHEHDTPSWKLSRKGSYSVKSAYYYVMESLISNAHLHVPGNWKQLWSLKVPNTMKIFLWRIARGCLPSRMNLQQRGIPCTSLCAHCSLNQENEWHIFFGCQTTKSYWMTSGLWPSINA</sequence>
<keyword evidence="3" id="KW-1185">Reference proteome</keyword>